<dbReference type="Proteomes" id="UP000001194">
    <property type="component" value="Unassembled WGS sequence"/>
</dbReference>
<organism evidence="2">
    <name type="scientific">Laccaria bicolor (strain S238N-H82 / ATCC MYA-4686)</name>
    <name type="common">Bicoloured deceiver</name>
    <name type="synonym">Laccaria laccata var. bicolor</name>
    <dbReference type="NCBI Taxonomy" id="486041"/>
    <lineage>
        <taxon>Eukaryota</taxon>
        <taxon>Fungi</taxon>
        <taxon>Dikarya</taxon>
        <taxon>Basidiomycota</taxon>
        <taxon>Agaricomycotina</taxon>
        <taxon>Agaricomycetes</taxon>
        <taxon>Agaricomycetidae</taxon>
        <taxon>Agaricales</taxon>
        <taxon>Agaricineae</taxon>
        <taxon>Hydnangiaceae</taxon>
        <taxon>Laccaria</taxon>
    </lineage>
</organism>
<keyword evidence="2" id="KW-1185">Reference proteome</keyword>
<evidence type="ECO:0000313" key="1">
    <source>
        <dbReference type="EMBL" id="EDR07028.1"/>
    </source>
</evidence>
<dbReference type="InParanoid" id="B0DEG3"/>
<dbReference type="RefSeq" id="XP_001882401.1">
    <property type="nucleotide sequence ID" value="XM_001882366.1"/>
</dbReference>
<evidence type="ECO:0000313" key="2">
    <source>
        <dbReference type="Proteomes" id="UP000001194"/>
    </source>
</evidence>
<dbReference type="EMBL" id="DS547106">
    <property type="protein sequence ID" value="EDR07028.1"/>
    <property type="molecule type" value="Genomic_DNA"/>
</dbReference>
<dbReference type="HOGENOM" id="CLU_790043_0_0_1"/>
<name>B0DEG3_LACBS</name>
<accession>B0DEG3</accession>
<protein>
    <submittedName>
        <fullName evidence="1">Predicted protein</fullName>
    </submittedName>
</protein>
<gene>
    <name evidence="1" type="ORF">LACBIDRAFT_328298</name>
</gene>
<dbReference type="GeneID" id="6078025"/>
<proteinExistence type="predicted"/>
<dbReference type="KEGG" id="lbc:LACBIDRAFT_328298"/>
<dbReference type="AlphaFoldDB" id="B0DEG3"/>
<reference evidence="1 2" key="1">
    <citation type="journal article" date="2008" name="Nature">
        <title>The genome of Laccaria bicolor provides insights into mycorrhizal symbiosis.</title>
        <authorList>
            <person name="Martin F."/>
            <person name="Aerts A."/>
            <person name="Ahren D."/>
            <person name="Brun A."/>
            <person name="Danchin E.G.J."/>
            <person name="Duchaussoy F."/>
            <person name="Gibon J."/>
            <person name="Kohler A."/>
            <person name="Lindquist E."/>
            <person name="Pereda V."/>
            <person name="Salamov A."/>
            <person name="Shapiro H.J."/>
            <person name="Wuyts J."/>
            <person name="Blaudez D."/>
            <person name="Buee M."/>
            <person name="Brokstein P."/>
            <person name="Canbaeck B."/>
            <person name="Cohen D."/>
            <person name="Courty P.E."/>
            <person name="Coutinho P.M."/>
            <person name="Delaruelle C."/>
            <person name="Detter J.C."/>
            <person name="Deveau A."/>
            <person name="DiFazio S."/>
            <person name="Duplessis S."/>
            <person name="Fraissinet-Tachet L."/>
            <person name="Lucic E."/>
            <person name="Frey-Klett P."/>
            <person name="Fourrey C."/>
            <person name="Feussner I."/>
            <person name="Gay G."/>
            <person name="Grimwood J."/>
            <person name="Hoegger P.J."/>
            <person name="Jain P."/>
            <person name="Kilaru S."/>
            <person name="Labbe J."/>
            <person name="Lin Y.C."/>
            <person name="Legue V."/>
            <person name="Le Tacon F."/>
            <person name="Marmeisse R."/>
            <person name="Melayah D."/>
            <person name="Montanini B."/>
            <person name="Muratet M."/>
            <person name="Nehls U."/>
            <person name="Niculita-Hirzel H."/>
            <person name="Oudot-Le Secq M.P."/>
            <person name="Peter M."/>
            <person name="Quesneville H."/>
            <person name="Rajashekar B."/>
            <person name="Reich M."/>
            <person name="Rouhier N."/>
            <person name="Schmutz J."/>
            <person name="Yin T."/>
            <person name="Chalot M."/>
            <person name="Henrissat B."/>
            <person name="Kuees U."/>
            <person name="Lucas S."/>
            <person name="Van de Peer Y."/>
            <person name="Podila G.K."/>
            <person name="Polle A."/>
            <person name="Pukkila P.J."/>
            <person name="Richardson P.M."/>
            <person name="Rouze P."/>
            <person name="Sanders I.R."/>
            <person name="Stajich J.E."/>
            <person name="Tunlid A."/>
            <person name="Tuskan G."/>
            <person name="Grigoriev I.V."/>
        </authorList>
    </citation>
    <scope>NUCLEOTIDE SEQUENCE [LARGE SCALE GENOMIC DNA]</scope>
    <source>
        <strain evidence="2">S238N-H82 / ATCC MYA-4686</strain>
    </source>
</reference>
<sequence length="351" mass="39464">MCYMKATEFVVPDGFSNVSFRCKFPERFDPTSAQQIPAFIWIPGYLGQEGVSSSSNPRSSVKNNCTILKATFTPHRVKVIQGDAGVVPWGCRISVRSHKFTIWQTILKATFTPHPRRCRRLVLFSSLEVVVPHFDHTSPYCLANLHSYSKLANEDHERDAQSQGTLPLELNVPAFIGSLDYPHLVSPIAEFRITLAYSDAHSGRARYARRVNGRTKNRIDLAAALSNTSFWGTILSGVLHIGKQDWYQAPLYQEQYDIHWPSHSTWTPPHFFNPSRVFMLLPGFGRSTGVLLHDRTLFISSVMLSCGKITVDITLPLYNALRSCATEARARIKDNKSVKMSIDATTHLNPG</sequence>